<dbReference type="EC" id="2.4.99.28" evidence="11"/>
<dbReference type="HAMAP" id="MF_02079">
    <property type="entry name" value="PGT_RodA"/>
    <property type="match status" value="1"/>
</dbReference>
<comment type="similarity">
    <text evidence="11">Belongs to the SEDS family. MrdB/RodA subfamily.</text>
</comment>
<evidence type="ECO:0000256" key="2">
    <source>
        <dbReference type="ARBA" id="ARBA00022676"/>
    </source>
</evidence>
<dbReference type="PANTHER" id="PTHR30474">
    <property type="entry name" value="CELL CYCLE PROTEIN"/>
    <property type="match status" value="1"/>
</dbReference>
<evidence type="ECO:0000256" key="11">
    <source>
        <dbReference type="HAMAP-Rule" id="MF_02079"/>
    </source>
</evidence>
<feature type="transmembrane region" description="Helical" evidence="11">
    <location>
        <begin position="86"/>
        <end position="104"/>
    </location>
</feature>
<comment type="function">
    <text evidence="11">Peptidoglycan polymerase that is essential for cell wall elongation.</text>
</comment>
<dbReference type="NCBIfam" id="NF037961">
    <property type="entry name" value="RodA_shape"/>
    <property type="match status" value="1"/>
</dbReference>
<keyword evidence="6 11" id="KW-0573">Peptidoglycan synthesis</keyword>
<dbReference type="EMBL" id="NJBN01000003">
    <property type="protein sequence ID" value="TKJ41246.1"/>
    <property type="molecule type" value="Genomic_DNA"/>
</dbReference>
<dbReference type="GO" id="GO:0032153">
    <property type="term" value="C:cell division site"/>
    <property type="evidence" value="ECO:0007669"/>
    <property type="project" value="TreeGrafter"/>
</dbReference>
<dbReference type="PANTHER" id="PTHR30474:SF2">
    <property type="entry name" value="PEPTIDOGLYCAN GLYCOSYLTRANSFERASE FTSW-RELATED"/>
    <property type="match status" value="1"/>
</dbReference>
<feature type="transmembrane region" description="Helical" evidence="11">
    <location>
        <begin position="393"/>
        <end position="414"/>
    </location>
</feature>
<comment type="subcellular location">
    <subcellularLocation>
        <location evidence="11">Cell membrane</location>
        <topology evidence="11">Multi-pass membrane protein</topology>
    </subcellularLocation>
    <subcellularLocation>
        <location evidence="1">Membrane</location>
        <topology evidence="1">Multi-pass membrane protein</topology>
    </subcellularLocation>
</comment>
<dbReference type="GO" id="GO:0008955">
    <property type="term" value="F:peptidoglycan glycosyltransferase activity"/>
    <property type="evidence" value="ECO:0007669"/>
    <property type="project" value="UniProtKB-UniRule"/>
</dbReference>
<keyword evidence="5 11" id="KW-0133">Cell shape</keyword>
<keyword evidence="7 11" id="KW-1133">Transmembrane helix</keyword>
<comment type="caution">
    <text evidence="12">The sequence shown here is derived from an EMBL/GenBank/DDBJ whole genome shotgun (WGS) entry which is preliminary data.</text>
</comment>
<evidence type="ECO:0000256" key="3">
    <source>
        <dbReference type="ARBA" id="ARBA00022679"/>
    </source>
</evidence>
<feature type="transmembrane region" description="Helical" evidence="11">
    <location>
        <begin position="327"/>
        <end position="347"/>
    </location>
</feature>
<dbReference type="Pfam" id="PF01098">
    <property type="entry name" value="FTSW_RODA_SPOVE"/>
    <property type="match status" value="1"/>
</dbReference>
<keyword evidence="11" id="KW-0961">Cell wall biogenesis/degradation</keyword>
<evidence type="ECO:0000256" key="9">
    <source>
        <dbReference type="ARBA" id="ARBA00038053"/>
    </source>
</evidence>
<feature type="transmembrane region" description="Helical" evidence="11">
    <location>
        <begin position="61"/>
        <end position="79"/>
    </location>
</feature>
<keyword evidence="4 11" id="KW-0812">Transmembrane</keyword>
<evidence type="ECO:0000256" key="8">
    <source>
        <dbReference type="ARBA" id="ARBA00023136"/>
    </source>
</evidence>
<comment type="pathway">
    <text evidence="11">Cell wall biogenesis; peptidoglycan biosynthesis.</text>
</comment>
<dbReference type="GO" id="GO:0051301">
    <property type="term" value="P:cell division"/>
    <property type="evidence" value="ECO:0007669"/>
    <property type="project" value="InterPro"/>
</dbReference>
<gene>
    <name evidence="11" type="primary">rodA</name>
    <name evidence="12" type="ORF">CEE37_06155</name>
</gene>
<proteinExistence type="inferred from homology"/>
<dbReference type="GO" id="GO:0009252">
    <property type="term" value="P:peptidoglycan biosynthetic process"/>
    <property type="evidence" value="ECO:0007669"/>
    <property type="project" value="UniProtKB-UniRule"/>
</dbReference>
<evidence type="ECO:0000256" key="1">
    <source>
        <dbReference type="ARBA" id="ARBA00004141"/>
    </source>
</evidence>
<feature type="transmembrane region" description="Helical" evidence="11">
    <location>
        <begin position="359"/>
        <end position="381"/>
    </location>
</feature>
<reference evidence="12 13" key="1">
    <citation type="submission" date="2017-06" db="EMBL/GenBank/DDBJ databases">
        <title>Novel microbial phyla capable of carbon fixation and sulfur reduction in deep-sea sediments.</title>
        <authorList>
            <person name="Huang J."/>
            <person name="Baker B."/>
            <person name="Wang Y."/>
        </authorList>
    </citation>
    <scope>NUCLEOTIDE SEQUENCE [LARGE SCALE GENOMIC DNA]</scope>
    <source>
        <strain evidence="12">B3_LCP</strain>
    </source>
</reference>
<accession>A0A532V206</accession>
<sequence>MWRKKNLLIVQEILRVIFNRLKQQDLGLLFAVITLIGIGLVVLYTVTSSNQTGISTTFQKQLLYGFIGVIFMGIAAIFSPRVHYTFAYLFYIVSCLLLLGVLLWGDETKGAARWIDLGLFSFQPSEPAKIALVLVLARYVTDKKYDPRKPLHIMGTIAVTFIPLTLVLLQPDLGTSIVFAAILLAMLVAIGTPFSYLLLMITPICAALASVNTIVLLIYIIVIILFAWGMHMRMGMLILLIIANLVISLGTPELWNQLKPYQKNRLISFVNPEADPKGSGYQVIQSKVAIGSGGFSGKGLGRGSQTQLKFLPEQHTDFIFSVIGEEFGLIGATGVLALLFWVVYRGFHAALRTKGKYSALICIGLSIIITVHIFINIGMTIGIMPVTGLPLPFLSYGGSFLWTIMISVGLILGVGRRWKEYTP</sequence>
<evidence type="ECO:0000256" key="5">
    <source>
        <dbReference type="ARBA" id="ARBA00022960"/>
    </source>
</evidence>
<dbReference type="InterPro" id="IPR001182">
    <property type="entry name" value="FtsW/RodA"/>
</dbReference>
<evidence type="ECO:0000313" key="13">
    <source>
        <dbReference type="Proteomes" id="UP000319619"/>
    </source>
</evidence>
<dbReference type="GO" id="GO:0015648">
    <property type="term" value="F:lipid-linked peptidoglycan transporter activity"/>
    <property type="evidence" value="ECO:0007669"/>
    <property type="project" value="TreeGrafter"/>
</dbReference>
<dbReference type="GO" id="GO:0008360">
    <property type="term" value="P:regulation of cell shape"/>
    <property type="evidence" value="ECO:0007669"/>
    <property type="project" value="UniProtKB-KW"/>
</dbReference>
<evidence type="ECO:0000256" key="6">
    <source>
        <dbReference type="ARBA" id="ARBA00022984"/>
    </source>
</evidence>
<dbReference type="UniPathway" id="UPA00219"/>
<dbReference type="AlphaFoldDB" id="A0A532V206"/>
<evidence type="ECO:0000256" key="10">
    <source>
        <dbReference type="ARBA" id="ARBA00049902"/>
    </source>
</evidence>
<dbReference type="InterPro" id="IPR011923">
    <property type="entry name" value="RodA/MrdB"/>
</dbReference>
<keyword evidence="2 11" id="KW-0328">Glycosyltransferase</keyword>
<protein>
    <recommendedName>
        <fullName evidence="11">Peptidoglycan glycosyltransferase RodA</fullName>
        <shortName evidence="11">PGT</shortName>
        <ecNumber evidence="11">2.4.99.28</ecNumber>
    </recommendedName>
    <alternativeName>
        <fullName evidence="11">Cell elongation protein RodA</fullName>
    </alternativeName>
    <alternativeName>
        <fullName evidence="11">Cell wall polymerase</fullName>
    </alternativeName>
    <alternativeName>
        <fullName evidence="11">Peptidoglycan polymerase</fullName>
        <shortName evidence="11">PG polymerase</shortName>
    </alternativeName>
</protein>
<feature type="transmembrane region" description="Helical" evidence="11">
    <location>
        <begin position="235"/>
        <end position="255"/>
    </location>
</feature>
<name>A0A532V206_UNCL8</name>
<dbReference type="GO" id="GO:0005886">
    <property type="term" value="C:plasma membrane"/>
    <property type="evidence" value="ECO:0007669"/>
    <property type="project" value="UniProtKB-SubCell"/>
</dbReference>
<keyword evidence="3 11" id="KW-0808">Transferase</keyword>
<dbReference type="Proteomes" id="UP000319619">
    <property type="component" value="Unassembled WGS sequence"/>
</dbReference>
<comment type="catalytic activity">
    <reaction evidence="10 11">
        <text>[GlcNAc-(1-&gt;4)-Mur2Ac(oyl-L-Ala-gamma-D-Glu-L-Lys-D-Ala-D-Ala)](n)-di-trans,octa-cis-undecaprenyl diphosphate + beta-D-GlcNAc-(1-&gt;4)-Mur2Ac(oyl-L-Ala-gamma-D-Glu-L-Lys-D-Ala-D-Ala)-di-trans,octa-cis-undecaprenyl diphosphate = [GlcNAc-(1-&gt;4)-Mur2Ac(oyl-L-Ala-gamma-D-Glu-L-Lys-D-Ala-D-Ala)](n+1)-di-trans,octa-cis-undecaprenyl diphosphate + di-trans,octa-cis-undecaprenyl diphosphate + H(+)</text>
        <dbReference type="Rhea" id="RHEA:23708"/>
        <dbReference type="Rhea" id="RHEA-COMP:9602"/>
        <dbReference type="Rhea" id="RHEA-COMP:9603"/>
        <dbReference type="ChEBI" id="CHEBI:15378"/>
        <dbReference type="ChEBI" id="CHEBI:58405"/>
        <dbReference type="ChEBI" id="CHEBI:60033"/>
        <dbReference type="ChEBI" id="CHEBI:78435"/>
        <dbReference type="EC" id="2.4.99.28"/>
    </reaction>
</comment>
<dbReference type="GO" id="GO:0071555">
    <property type="term" value="P:cell wall organization"/>
    <property type="evidence" value="ECO:0007669"/>
    <property type="project" value="UniProtKB-KW"/>
</dbReference>
<keyword evidence="11" id="KW-1003">Cell membrane</keyword>
<organism evidence="12 13">
    <name type="scientific">candidate division LCP-89 bacterium B3_LCP</name>
    <dbReference type="NCBI Taxonomy" id="2012998"/>
    <lineage>
        <taxon>Bacteria</taxon>
        <taxon>Pseudomonadati</taxon>
        <taxon>Bacteria division LCP-89</taxon>
    </lineage>
</organism>
<evidence type="ECO:0000256" key="4">
    <source>
        <dbReference type="ARBA" id="ARBA00022692"/>
    </source>
</evidence>
<feature type="transmembrane region" description="Helical" evidence="11">
    <location>
        <begin position="26"/>
        <end position="46"/>
    </location>
</feature>
<keyword evidence="8 11" id="KW-0472">Membrane</keyword>
<feature type="transmembrane region" description="Helical" evidence="11">
    <location>
        <begin position="207"/>
        <end position="228"/>
    </location>
</feature>
<comment type="similarity">
    <text evidence="9">Belongs to the SEDS family. FtsW subfamily.</text>
</comment>
<feature type="transmembrane region" description="Helical" evidence="11">
    <location>
        <begin position="176"/>
        <end position="201"/>
    </location>
</feature>
<evidence type="ECO:0000313" key="12">
    <source>
        <dbReference type="EMBL" id="TKJ41246.1"/>
    </source>
</evidence>
<evidence type="ECO:0000256" key="7">
    <source>
        <dbReference type="ARBA" id="ARBA00022989"/>
    </source>
</evidence>
<feature type="transmembrane region" description="Helical" evidence="11">
    <location>
        <begin position="151"/>
        <end position="169"/>
    </location>
</feature>